<protein>
    <submittedName>
        <fullName evidence="2">Uncharacterized protein</fullName>
    </submittedName>
</protein>
<feature type="coiled-coil region" evidence="1">
    <location>
        <begin position="96"/>
        <end position="155"/>
    </location>
</feature>
<keyword evidence="3" id="KW-1185">Reference proteome</keyword>
<accession>A0AAU9V6Q7</accession>
<reference evidence="2" key="1">
    <citation type="submission" date="2022-03" db="EMBL/GenBank/DDBJ databases">
        <authorList>
            <person name="Tunstrom K."/>
        </authorList>
    </citation>
    <scope>NUCLEOTIDE SEQUENCE</scope>
</reference>
<evidence type="ECO:0000313" key="2">
    <source>
        <dbReference type="EMBL" id="CAH2105856.1"/>
    </source>
</evidence>
<evidence type="ECO:0000313" key="3">
    <source>
        <dbReference type="Proteomes" id="UP001153954"/>
    </source>
</evidence>
<dbReference type="AlphaFoldDB" id="A0AAU9V6Q7"/>
<gene>
    <name evidence="2" type="ORF">EEDITHA_LOCUS20061</name>
</gene>
<evidence type="ECO:0000256" key="1">
    <source>
        <dbReference type="SAM" id="Coils"/>
    </source>
</evidence>
<name>A0AAU9V6Q7_EUPED</name>
<keyword evidence="1" id="KW-0175">Coiled coil</keyword>
<comment type="caution">
    <text evidence="2">The sequence shown here is derived from an EMBL/GenBank/DDBJ whole genome shotgun (WGS) entry which is preliminary data.</text>
</comment>
<sequence length="238" mass="27480">MDIITSTEDLCQEKKIIQENILFDIIKEVCGDSKSISLKLVGKVNRIIADCDLSHYSSLHKISTADESTSTLLGLMHKTNTELTFDEQAELNQAIINKIQNKIPIFTSELDKLKQNIGNGKTSRKNELKELQESLDEKLNTLKEQENEKVELMMEWLNHRLQEVSSFSNNSSELLSLKTRILELKSKILHLQILRNIFTETNQSIKAYSEIHKDLKDSIKETEQRIKNFKDIIQSDYN</sequence>
<dbReference type="EMBL" id="CAKOGL010000028">
    <property type="protein sequence ID" value="CAH2105856.1"/>
    <property type="molecule type" value="Genomic_DNA"/>
</dbReference>
<dbReference type="Proteomes" id="UP001153954">
    <property type="component" value="Unassembled WGS sequence"/>
</dbReference>
<feature type="coiled-coil region" evidence="1">
    <location>
        <begin position="205"/>
        <end position="232"/>
    </location>
</feature>
<proteinExistence type="predicted"/>
<organism evidence="2 3">
    <name type="scientific">Euphydryas editha</name>
    <name type="common">Edith's checkerspot</name>
    <dbReference type="NCBI Taxonomy" id="104508"/>
    <lineage>
        <taxon>Eukaryota</taxon>
        <taxon>Metazoa</taxon>
        <taxon>Ecdysozoa</taxon>
        <taxon>Arthropoda</taxon>
        <taxon>Hexapoda</taxon>
        <taxon>Insecta</taxon>
        <taxon>Pterygota</taxon>
        <taxon>Neoptera</taxon>
        <taxon>Endopterygota</taxon>
        <taxon>Lepidoptera</taxon>
        <taxon>Glossata</taxon>
        <taxon>Ditrysia</taxon>
        <taxon>Papilionoidea</taxon>
        <taxon>Nymphalidae</taxon>
        <taxon>Nymphalinae</taxon>
        <taxon>Euphydryas</taxon>
    </lineage>
</organism>